<feature type="region of interest" description="Disordered" evidence="5">
    <location>
        <begin position="1"/>
        <end position="40"/>
    </location>
</feature>
<dbReference type="AlphaFoldDB" id="A0AAE5KMN3"/>
<keyword evidence="3 6" id="KW-1133">Transmembrane helix</keyword>
<accession>A0AAE5KMN3</accession>
<evidence type="ECO:0000256" key="6">
    <source>
        <dbReference type="SAM" id="Phobius"/>
    </source>
</evidence>
<gene>
    <name evidence="7" type="ORF">B8W87_09560</name>
</gene>
<evidence type="ECO:0000256" key="5">
    <source>
        <dbReference type="SAM" id="MobiDB-lite"/>
    </source>
</evidence>
<evidence type="ECO:0000256" key="4">
    <source>
        <dbReference type="ARBA" id="ARBA00023136"/>
    </source>
</evidence>
<comment type="caution">
    <text evidence="7">The sequence shown here is derived from an EMBL/GenBank/DDBJ whole genome shotgun (WGS) entry which is preliminary data.</text>
</comment>
<organism evidence="7 8">
    <name type="scientific">Rothia dentocariosa</name>
    <dbReference type="NCBI Taxonomy" id="2047"/>
    <lineage>
        <taxon>Bacteria</taxon>
        <taxon>Bacillati</taxon>
        <taxon>Actinomycetota</taxon>
        <taxon>Actinomycetes</taxon>
        <taxon>Micrococcales</taxon>
        <taxon>Micrococcaceae</taxon>
        <taxon>Rothia</taxon>
    </lineage>
</organism>
<evidence type="ECO:0000313" key="8">
    <source>
        <dbReference type="Proteomes" id="UP000216195"/>
    </source>
</evidence>
<evidence type="ECO:0008006" key="9">
    <source>
        <dbReference type="Google" id="ProtNLM"/>
    </source>
</evidence>
<evidence type="ECO:0000313" key="7">
    <source>
        <dbReference type="EMBL" id="PAK84868.1"/>
    </source>
</evidence>
<feature type="transmembrane region" description="Helical" evidence="6">
    <location>
        <begin position="64"/>
        <end position="84"/>
    </location>
</feature>
<evidence type="ECO:0000256" key="3">
    <source>
        <dbReference type="ARBA" id="ARBA00022989"/>
    </source>
</evidence>
<dbReference type="InterPro" id="IPR019109">
    <property type="entry name" value="MamF_MmsF"/>
</dbReference>
<dbReference type="EMBL" id="NCWU01000015">
    <property type="protein sequence ID" value="PAK84868.1"/>
    <property type="molecule type" value="Genomic_DNA"/>
</dbReference>
<keyword evidence="2 6" id="KW-0812">Transmembrane</keyword>
<reference evidence="7 8" key="1">
    <citation type="submission" date="2017-04" db="EMBL/GenBank/DDBJ databases">
        <title>Kefir bacterial isolates.</title>
        <authorList>
            <person name="Kim Y."/>
            <person name="Blasche S."/>
            <person name="Patil K.R."/>
        </authorList>
    </citation>
    <scope>NUCLEOTIDE SEQUENCE [LARGE SCALE GENOMIC DNA]</scope>
    <source>
        <strain evidence="7 8">OG2-1</strain>
    </source>
</reference>
<feature type="transmembrane region" description="Helical" evidence="6">
    <location>
        <begin position="140"/>
        <end position="168"/>
    </location>
</feature>
<evidence type="ECO:0000256" key="2">
    <source>
        <dbReference type="ARBA" id="ARBA00022692"/>
    </source>
</evidence>
<feature type="transmembrane region" description="Helical" evidence="6">
    <location>
        <begin position="105"/>
        <end position="128"/>
    </location>
</feature>
<feature type="compositionally biased region" description="Low complexity" evidence="5">
    <location>
        <begin position="1"/>
        <end position="26"/>
    </location>
</feature>
<keyword evidence="4 6" id="KW-0472">Membrane</keyword>
<comment type="subcellular location">
    <subcellularLocation>
        <location evidence="1">Membrane</location>
        <topology evidence="1">Multi-pass membrane protein</topology>
    </subcellularLocation>
</comment>
<name>A0AAE5KMN3_9MICC</name>
<proteinExistence type="predicted"/>
<dbReference type="Pfam" id="PF09685">
    <property type="entry name" value="MamF_MmsF"/>
    <property type="match status" value="1"/>
</dbReference>
<evidence type="ECO:0000256" key="1">
    <source>
        <dbReference type="ARBA" id="ARBA00004141"/>
    </source>
</evidence>
<dbReference type="RefSeq" id="WP_095343956.1">
    <property type="nucleotide sequence ID" value="NZ_NCWU01000015.1"/>
</dbReference>
<sequence>MSQSNPNFDPNQDPYQQNPQPNQGQQPYPPGYDPQQPSQGYPQPGYGQPVYVIQQPTDVNNMAMLAHLSGIAGFLIPLIFWAVYKDKPGYERVRSAAARAFNLGVTLVITIFSSFLLLVLLMVISLIIGAQSQSGEPFMLFFTMFPILWLLIAGLGVTAVVFHIIGAVKANSGEDYKYPLPTIPMLH</sequence>
<protein>
    <recommendedName>
        <fullName evidence="9">DUF4870 domain-containing protein</fullName>
    </recommendedName>
</protein>
<dbReference type="Proteomes" id="UP000216195">
    <property type="component" value="Unassembled WGS sequence"/>
</dbReference>